<evidence type="ECO:0000313" key="2">
    <source>
        <dbReference type="EMBL" id="AGA70263.1"/>
    </source>
</evidence>
<evidence type="ECO:0000256" key="1">
    <source>
        <dbReference type="SAM" id="Phobius"/>
    </source>
</evidence>
<gene>
    <name evidence="2" type="ordered locus">Desdi_2851</name>
</gene>
<name>L0FBD9_DESDL</name>
<keyword evidence="3" id="KW-1185">Reference proteome</keyword>
<keyword evidence="1" id="KW-1133">Transmembrane helix</keyword>
<accession>L0FBD9</accession>
<dbReference type="Proteomes" id="UP000010797">
    <property type="component" value="Chromosome"/>
</dbReference>
<dbReference type="eggNOG" id="ENOG5033DAT">
    <property type="taxonomic scope" value="Bacteria"/>
</dbReference>
<dbReference type="AlphaFoldDB" id="L0FBD9"/>
<dbReference type="STRING" id="871963.Desdi_2851"/>
<dbReference type="EMBL" id="CP003344">
    <property type="protein sequence ID" value="AGA70263.1"/>
    <property type="molecule type" value="Genomic_DNA"/>
</dbReference>
<dbReference type="KEGG" id="ddl:Desdi_2851"/>
<evidence type="ECO:0000313" key="3">
    <source>
        <dbReference type="Proteomes" id="UP000010797"/>
    </source>
</evidence>
<feature type="transmembrane region" description="Helical" evidence="1">
    <location>
        <begin position="33"/>
        <end position="55"/>
    </location>
</feature>
<keyword evidence="1" id="KW-0472">Membrane</keyword>
<keyword evidence="1" id="KW-0812">Transmembrane</keyword>
<proteinExistence type="predicted"/>
<reference evidence="3" key="1">
    <citation type="submission" date="2012-02" db="EMBL/GenBank/DDBJ databases">
        <title>Complete sequence of Desulfitobacterium dichloroeliminans LMG P-21439.</title>
        <authorList>
            <person name="Lucas S."/>
            <person name="Han J."/>
            <person name="Lapidus A."/>
            <person name="Cheng J.-F."/>
            <person name="Goodwin L."/>
            <person name="Pitluck S."/>
            <person name="Peters L."/>
            <person name="Ovchinnikova G."/>
            <person name="Teshima H."/>
            <person name="Detter J.C."/>
            <person name="Han C."/>
            <person name="Tapia R."/>
            <person name="Land M."/>
            <person name="Hauser L."/>
            <person name="Kyrpides N."/>
            <person name="Ivanova N."/>
            <person name="Pagani I."/>
            <person name="Kruse T."/>
            <person name="de Vos W.M."/>
            <person name="Boon N."/>
            <person name="Smidt H."/>
            <person name="Woyke T."/>
        </authorList>
    </citation>
    <scope>NUCLEOTIDE SEQUENCE [LARGE SCALE GENOMIC DNA]</scope>
    <source>
        <strain evidence="3">LMG P-21439 / DCA1</strain>
    </source>
</reference>
<protein>
    <submittedName>
        <fullName evidence="2">Uncharacterized protein</fullName>
    </submittedName>
</protein>
<dbReference type="HOGENOM" id="CLU_1967002_0_0_9"/>
<organism evidence="2 3">
    <name type="scientific">Desulfitobacterium dichloroeliminans (strain LMG P-21439 / DCA1)</name>
    <dbReference type="NCBI Taxonomy" id="871963"/>
    <lineage>
        <taxon>Bacteria</taxon>
        <taxon>Bacillati</taxon>
        <taxon>Bacillota</taxon>
        <taxon>Clostridia</taxon>
        <taxon>Eubacteriales</taxon>
        <taxon>Desulfitobacteriaceae</taxon>
        <taxon>Desulfitobacterium</taxon>
    </lineage>
</organism>
<sequence length="134" mass="14669">MDKLRIWAWYLAIGCSVILALVSFLVDESFLRVILNAIVGFALIYGICIVSIAIFEKSAIDQETEYLGAVFDIAVGQEDDLNNAEIERDSATEQTPATIQAPSAVAGQLNHELVEGLPNAEKQAEIVRRMGWGD</sequence>
<feature type="transmembrane region" description="Helical" evidence="1">
    <location>
        <begin position="6"/>
        <end position="26"/>
    </location>
</feature>